<comment type="caution">
    <text evidence="2">The sequence shown here is derived from an EMBL/GenBank/DDBJ whole genome shotgun (WGS) entry which is preliminary data.</text>
</comment>
<reference evidence="2 3" key="1">
    <citation type="journal article" date="2018" name="Front. Plant Sci.">
        <title>Red Clover (Trifolium pratense) and Zigzag Clover (T. medium) - A Picture of Genomic Similarities and Differences.</title>
        <authorList>
            <person name="Dluhosova J."/>
            <person name="Istvanek J."/>
            <person name="Nedelnik J."/>
            <person name="Repkova J."/>
        </authorList>
    </citation>
    <scope>NUCLEOTIDE SEQUENCE [LARGE SCALE GENOMIC DNA]</scope>
    <source>
        <strain evidence="3">cv. 10/8</strain>
        <tissue evidence="2">Leaf</tissue>
    </source>
</reference>
<dbReference type="Proteomes" id="UP000265520">
    <property type="component" value="Unassembled WGS sequence"/>
</dbReference>
<dbReference type="AlphaFoldDB" id="A0A392WCD0"/>
<proteinExistence type="predicted"/>
<feature type="non-terminal residue" evidence="2">
    <location>
        <position position="60"/>
    </location>
</feature>
<feature type="non-terminal residue" evidence="2">
    <location>
        <position position="1"/>
    </location>
</feature>
<evidence type="ECO:0000313" key="2">
    <source>
        <dbReference type="EMBL" id="MCI96761.1"/>
    </source>
</evidence>
<sequence>QLLLDVKTEPLPGVEAQLSPDVKKTEPSPGVEPQPSPDVKTESPLTVKTEPSPKPNEKIF</sequence>
<organism evidence="2 3">
    <name type="scientific">Trifolium medium</name>
    <dbReference type="NCBI Taxonomy" id="97028"/>
    <lineage>
        <taxon>Eukaryota</taxon>
        <taxon>Viridiplantae</taxon>
        <taxon>Streptophyta</taxon>
        <taxon>Embryophyta</taxon>
        <taxon>Tracheophyta</taxon>
        <taxon>Spermatophyta</taxon>
        <taxon>Magnoliopsida</taxon>
        <taxon>eudicotyledons</taxon>
        <taxon>Gunneridae</taxon>
        <taxon>Pentapetalae</taxon>
        <taxon>rosids</taxon>
        <taxon>fabids</taxon>
        <taxon>Fabales</taxon>
        <taxon>Fabaceae</taxon>
        <taxon>Papilionoideae</taxon>
        <taxon>50 kb inversion clade</taxon>
        <taxon>NPAAA clade</taxon>
        <taxon>Hologalegina</taxon>
        <taxon>IRL clade</taxon>
        <taxon>Trifolieae</taxon>
        <taxon>Trifolium</taxon>
    </lineage>
</organism>
<feature type="region of interest" description="Disordered" evidence="1">
    <location>
        <begin position="1"/>
        <end position="60"/>
    </location>
</feature>
<evidence type="ECO:0000313" key="3">
    <source>
        <dbReference type="Proteomes" id="UP000265520"/>
    </source>
</evidence>
<accession>A0A392WCD0</accession>
<keyword evidence="3" id="KW-1185">Reference proteome</keyword>
<protein>
    <submittedName>
        <fullName evidence="2">TMV resistance protein N</fullName>
    </submittedName>
</protein>
<name>A0A392WCD0_9FABA</name>
<dbReference type="EMBL" id="LXQA011423342">
    <property type="protein sequence ID" value="MCI96761.1"/>
    <property type="molecule type" value="Genomic_DNA"/>
</dbReference>
<evidence type="ECO:0000256" key="1">
    <source>
        <dbReference type="SAM" id="MobiDB-lite"/>
    </source>
</evidence>